<dbReference type="InterPro" id="IPR011812">
    <property type="entry name" value="Pep_trsgly"/>
</dbReference>
<keyword evidence="1 11" id="KW-1003">Cell membrane</keyword>
<comment type="caution">
    <text evidence="13">The sequence shown here is derived from an EMBL/GenBank/DDBJ whole genome shotgun (WGS) entry which is preliminary data.</text>
</comment>
<keyword evidence="2 11" id="KW-0997">Cell inner membrane</keyword>
<dbReference type="Proteomes" id="UP000014461">
    <property type="component" value="Unassembled WGS sequence"/>
</dbReference>
<feature type="transmembrane region" description="Helical" evidence="11">
    <location>
        <begin position="12"/>
        <end position="34"/>
    </location>
</feature>
<comment type="subcellular location">
    <subcellularLocation>
        <location evidence="11">Cell inner membrane</location>
        <topology evidence="11">Single-pass membrane protein</topology>
    </subcellularLocation>
</comment>
<dbReference type="EMBL" id="BARX01000024">
    <property type="protein sequence ID" value="GAD03177.1"/>
    <property type="molecule type" value="Genomic_DNA"/>
</dbReference>
<evidence type="ECO:0000256" key="7">
    <source>
        <dbReference type="ARBA" id="ARBA00022984"/>
    </source>
</evidence>
<comment type="similarity">
    <text evidence="11">Belongs to the glycosyltransferase 51 family.</text>
</comment>
<protein>
    <recommendedName>
        <fullName evidence="11">Biosynthetic peptidoglycan transglycosylase</fullName>
        <ecNumber evidence="11">2.4.99.28</ecNumber>
    </recommendedName>
    <alternativeName>
        <fullName evidence="11">Glycan polymerase</fullName>
    </alternativeName>
    <alternativeName>
        <fullName evidence="11">Peptidoglycan glycosyltransferase MtgA</fullName>
        <shortName evidence="11">PGT</shortName>
    </alternativeName>
</protein>
<evidence type="ECO:0000256" key="1">
    <source>
        <dbReference type="ARBA" id="ARBA00022475"/>
    </source>
</evidence>
<keyword evidence="3 11" id="KW-0328">Glycosyltransferase</keyword>
<feature type="domain" description="Glycosyl transferase family 51" evidence="12">
    <location>
        <begin position="55"/>
        <end position="221"/>
    </location>
</feature>
<evidence type="ECO:0000256" key="9">
    <source>
        <dbReference type="ARBA" id="ARBA00023136"/>
    </source>
</evidence>
<keyword evidence="4 11" id="KW-0808">Transferase</keyword>
<evidence type="ECO:0000256" key="10">
    <source>
        <dbReference type="ARBA" id="ARBA00023316"/>
    </source>
</evidence>
<evidence type="ECO:0000256" key="5">
    <source>
        <dbReference type="ARBA" id="ARBA00022692"/>
    </source>
</evidence>
<dbReference type="PANTHER" id="PTHR30400">
    <property type="entry name" value="MONOFUNCTIONAL BIOSYNTHETIC PEPTIDOGLYCAN TRANSGLYCOSYLASE"/>
    <property type="match status" value="1"/>
</dbReference>
<evidence type="ECO:0000256" key="2">
    <source>
        <dbReference type="ARBA" id="ARBA00022519"/>
    </source>
</evidence>
<accession>R9PP60</accession>
<evidence type="ECO:0000256" key="11">
    <source>
        <dbReference type="HAMAP-Rule" id="MF_00766"/>
    </source>
</evidence>
<reference evidence="13" key="1">
    <citation type="journal article" date="2013" name="Genome Announc.">
        <title>Draft Genome Sequence of Agarivorans albus Strain MKT 106T, an Agarolytic Marine Bacterium.</title>
        <authorList>
            <person name="Yasuike M."/>
            <person name="Nakamura Y."/>
            <person name="Kai W."/>
            <person name="Fujiwara A."/>
            <person name="Fukui Y."/>
            <person name="Satomi M."/>
            <person name="Sano M."/>
        </authorList>
    </citation>
    <scope>NUCLEOTIDE SEQUENCE [LARGE SCALE GENOMIC DNA]</scope>
</reference>
<dbReference type="PANTHER" id="PTHR30400:SF0">
    <property type="entry name" value="BIOSYNTHETIC PEPTIDOGLYCAN TRANSGLYCOSYLASE"/>
    <property type="match status" value="1"/>
</dbReference>
<dbReference type="GO" id="GO:0009274">
    <property type="term" value="C:peptidoglycan-based cell wall"/>
    <property type="evidence" value="ECO:0007669"/>
    <property type="project" value="InterPro"/>
</dbReference>
<evidence type="ECO:0000259" key="12">
    <source>
        <dbReference type="Pfam" id="PF00912"/>
    </source>
</evidence>
<organism evidence="13 14">
    <name type="scientific">Agarivorans albus MKT 106</name>
    <dbReference type="NCBI Taxonomy" id="1331007"/>
    <lineage>
        <taxon>Bacteria</taxon>
        <taxon>Pseudomonadati</taxon>
        <taxon>Pseudomonadota</taxon>
        <taxon>Gammaproteobacteria</taxon>
        <taxon>Alteromonadales</taxon>
        <taxon>Alteromonadaceae</taxon>
        <taxon>Agarivorans</taxon>
    </lineage>
</organism>
<keyword evidence="7 11" id="KW-0573">Peptidoglycan synthesis</keyword>
<dbReference type="GO" id="GO:0009252">
    <property type="term" value="P:peptidoglycan biosynthetic process"/>
    <property type="evidence" value="ECO:0007669"/>
    <property type="project" value="UniProtKB-UniRule"/>
</dbReference>
<keyword evidence="9 11" id="KW-0472">Membrane</keyword>
<dbReference type="GO" id="GO:0016763">
    <property type="term" value="F:pentosyltransferase activity"/>
    <property type="evidence" value="ECO:0007669"/>
    <property type="project" value="InterPro"/>
</dbReference>
<dbReference type="UniPathway" id="UPA00219"/>
<keyword evidence="5 11" id="KW-0812">Transmembrane</keyword>
<dbReference type="HAMAP" id="MF_00766">
    <property type="entry name" value="PGT_MtgA"/>
    <property type="match status" value="1"/>
</dbReference>
<keyword evidence="6 11" id="KW-0133">Cell shape</keyword>
<name>R9PP60_AGAAL</name>
<dbReference type="Pfam" id="PF00912">
    <property type="entry name" value="Transgly"/>
    <property type="match status" value="1"/>
</dbReference>
<dbReference type="STRING" id="1331007.AALB_3257"/>
<dbReference type="InterPro" id="IPR036950">
    <property type="entry name" value="PBP_transglycosylase"/>
</dbReference>
<keyword evidence="8 11" id="KW-1133">Transmembrane helix</keyword>
<dbReference type="EC" id="2.4.99.28" evidence="11"/>
<evidence type="ECO:0000256" key="8">
    <source>
        <dbReference type="ARBA" id="ARBA00022989"/>
    </source>
</evidence>
<keyword evidence="10 11" id="KW-0961">Cell wall biogenesis/degradation</keyword>
<dbReference type="InterPro" id="IPR001264">
    <property type="entry name" value="Glyco_trans_51"/>
</dbReference>
<dbReference type="GO" id="GO:0005886">
    <property type="term" value="C:plasma membrane"/>
    <property type="evidence" value="ECO:0007669"/>
    <property type="project" value="UniProtKB-SubCell"/>
</dbReference>
<dbReference type="GO" id="GO:0008360">
    <property type="term" value="P:regulation of cell shape"/>
    <property type="evidence" value="ECO:0007669"/>
    <property type="project" value="UniProtKB-KW"/>
</dbReference>
<evidence type="ECO:0000256" key="4">
    <source>
        <dbReference type="ARBA" id="ARBA00022679"/>
    </source>
</evidence>
<evidence type="ECO:0000313" key="14">
    <source>
        <dbReference type="Proteomes" id="UP000014461"/>
    </source>
</evidence>
<dbReference type="OrthoDB" id="9766909at2"/>
<comment type="function">
    <text evidence="11">Peptidoglycan polymerase that catalyzes glycan chain elongation from lipid-linked precursors.</text>
</comment>
<comment type="catalytic activity">
    <reaction evidence="11">
        <text>[GlcNAc-(1-&gt;4)-Mur2Ac(oyl-L-Ala-gamma-D-Glu-L-Lys-D-Ala-D-Ala)](n)-di-trans,octa-cis-undecaprenyl diphosphate + beta-D-GlcNAc-(1-&gt;4)-Mur2Ac(oyl-L-Ala-gamma-D-Glu-L-Lys-D-Ala-D-Ala)-di-trans,octa-cis-undecaprenyl diphosphate = [GlcNAc-(1-&gt;4)-Mur2Ac(oyl-L-Ala-gamma-D-Glu-L-Lys-D-Ala-D-Ala)](n+1)-di-trans,octa-cis-undecaprenyl diphosphate + di-trans,octa-cis-undecaprenyl diphosphate + H(+)</text>
        <dbReference type="Rhea" id="RHEA:23708"/>
        <dbReference type="Rhea" id="RHEA-COMP:9602"/>
        <dbReference type="Rhea" id="RHEA-COMP:9603"/>
        <dbReference type="ChEBI" id="CHEBI:15378"/>
        <dbReference type="ChEBI" id="CHEBI:58405"/>
        <dbReference type="ChEBI" id="CHEBI:60033"/>
        <dbReference type="ChEBI" id="CHEBI:78435"/>
        <dbReference type="EC" id="2.4.99.28"/>
    </reaction>
</comment>
<dbReference type="SUPFAM" id="SSF53955">
    <property type="entry name" value="Lysozyme-like"/>
    <property type="match status" value="1"/>
</dbReference>
<dbReference type="NCBIfam" id="TIGR02070">
    <property type="entry name" value="mono_pep_trsgly"/>
    <property type="match status" value="1"/>
</dbReference>
<dbReference type="Gene3D" id="1.10.3810.10">
    <property type="entry name" value="Biosynthetic peptidoglycan transglycosylase-like"/>
    <property type="match status" value="1"/>
</dbReference>
<gene>
    <name evidence="11" type="primary">mtgA</name>
    <name evidence="13" type="ORF">AALB_3257</name>
</gene>
<dbReference type="InterPro" id="IPR023346">
    <property type="entry name" value="Lysozyme-like_dom_sf"/>
</dbReference>
<sequence>MFTSLIKRFLLYLLKGFLLLALFAELMVLALRWIDPPIWSWRLHRAWFPPVSYPEQIQHQWIPLAKINKSMPLAVVAAEDQRFLSHYGVDFLAIWKAYKSNQQGGRLRGGSTITQQTAKNLWLWPSQSYWRKAVEAGFAGLLELNLPKSRIIEIYLNIAEFGPGIYGVEAASQHYFALSSSQLSARQAASLAALLPSPYRYSLNPNSAFMSQRISWIRQQMRQLGSLELSRH</sequence>
<dbReference type="AlphaFoldDB" id="R9PP60"/>
<keyword evidence="14" id="KW-1185">Reference proteome</keyword>
<comment type="pathway">
    <text evidence="11">Cell wall biogenesis; peptidoglycan biosynthesis.</text>
</comment>
<dbReference type="GO" id="GO:0071555">
    <property type="term" value="P:cell wall organization"/>
    <property type="evidence" value="ECO:0007669"/>
    <property type="project" value="UniProtKB-KW"/>
</dbReference>
<proteinExistence type="inferred from homology"/>
<evidence type="ECO:0000313" key="13">
    <source>
        <dbReference type="EMBL" id="GAD03177.1"/>
    </source>
</evidence>
<evidence type="ECO:0000256" key="6">
    <source>
        <dbReference type="ARBA" id="ARBA00022960"/>
    </source>
</evidence>
<evidence type="ECO:0000256" key="3">
    <source>
        <dbReference type="ARBA" id="ARBA00022676"/>
    </source>
</evidence>
<dbReference type="GO" id="GO:0008955">
    <property type="term" value="F:peptidoglycan glycosyltransferase activity"/>
    <property type="evidence" value="ECO:0007669"/>
    <property type="project" value="UniProtKB-UniRule"/>
</dbReference>